<reference evidence="2 3" key="1">
    <citation type="submission" date="2010-04" db="EMBL/GenBank/DDBJ databases">
        <authorList>
            <person name="Qin X."/>
            <person name="Bachman B."/>
            <person name="Battles P."/>
            <person name="Bell A."/>
            <person name="Bess C."/>
            <person name="Bickham C."/>
            <person name="Chaboub L."/>
            <person name="Chen D."/>
            <person name="Coyle M."/>
            <person name="Deiros D.R."/>
            <person name="Dinh H."/>
            <person name="Forbes L."/>
            <person name="Fowler G."/>
            <person name="Francisco L."/>
            <person name="Fu Q."/>
            <person name="Gubbala S."/>
            <person name="Hale W."/>
            <person name="Han Y."/>
            <person name="Hemphill L."/>
            <person name="Highlander S.K."/>
            <person name="Hirani K."/>
            <person name="Hogues M."/>
            <person name="Jackson L."/>
            <person name="Jakkamsetti A."/>
            <person name="Javaid M."/>
            <person name="Jiang H."/>
            <person name="Korchina V."/>
            <person name="Kovar C."/>
            <person name="Lara F."/>
            <person name="Lee S."/>
            <person name="Mata R."/>
            <person name="Mathew T."/>
            <person name="Moen C."/>
            <person name="Morales K."/>
            <person name="Munidasa M."/>
            <person name="Nazareth L."/>
            <person name="Ngo R."/>
            <person name="Nguyen L."/>
            <person name="Okwuonu G."/>
            <person name="Ongeri F."/>
            <person name="Patil S."/>
            <person name="Petrosino J."/>
            <person name="Pham C."/>
            <person name="Pham P."/>
            <person name="Pu L.-L."/>
            <person name="Puazo M."/>
            <person name="Raj R."/>
            <person name="Reid J."/>
            <person name="Rouhana J."/>
            <person name="Saada N."/>
            <person name="Shang Y."/>
            <person name="Simmons D."/>
            <person name="Thornton R."/>
            <person name="Warren J."/>
            <person name="Weissenberger G."/>
            <person name="Zhang J."/>
            <person name="Zhang L."/>
            <person name="Zhou C."/>
            <person name="Zhu D."/>
            <person name="Muzny D."/>
            <person name="Worley K."/>
            <person name="Gibbs R."/>
        </authorList>
    </citation>
    <scope>NUCLEOTIDE SEQUENCE [LARGE SCALE GENOMIC DNA]</scope>
    <source>
        <strain evidence="2 3">ATCC 49030</strain>
    </source>
</reference>
<keyword evidence="3" id="KW-1185">Reference proteome</keyword>
<evidence type="ECO:0000256" key="1">
    <source>
        <dbReference type="SAM" id="Phobius"/>
    </source>
</evidence>
<dbReference type="STRING" id="585530.HMPREF0183_0856"/>
<dbReference type="Gene3D" id="1.20.1440.20">
    <property type="entry name" value="LemA-like domain"/>
    <property type="match status" value="1"/>
</dbReference>
<dbReference type="Proteomes" id="UP000005714">
    <property type="component" value="Unassembled WGS sequence"/>
</dbReference>
<dbReference type="SUPFAM" id="SSF140478">
    <property type="entry name" value="LemA-like"/>
    <property type="match status" value="1"/>
</dbReference>
<evidence type="ECO:0000313" key="2">
    <source>
        <dbReference type="EMBL" id="EFG47779.1"/>
    </source>
</evidence>
<evidence type="ECO:0000313" key="3">
    <source>
        <dbReference type="Proteomes" id="UP000005714"/>
    </source>
</evidence>
<evidence type="ECO:0008006" key="4">
    <source>
        <dbReference type="Google" id="ProtNLM"/>
    </source>
</evidence>
<gene>
    <name evidence="2" type="ORF">HMPREF0183_0856</name>
</gene>
<dbReference type="InterPro" id="IPR023353">
    <property type="entry name" value="LemA-like_dom_sf"/>
</dbReference>
<proteinExistence type="predicted"/>
<keyword evidence="1" id="KW-1133">Transmembrane helix</keyword>
<organism evidence="2 3">
    <name type="scientific">Brevibacterium mcbrellneri ATCC 49030</name>
    <dbReference type="NCBI Taxonomy" id="585530"/>
    <lineage>
        <taxon>Bacteria</taxon>
        <taxon>Bacillati</taxon>
        <taxon>Actinomycetota</taxon>
        <taxon>Actinomycetes</taxon>
        <taxon>Micrococcales</taxon>
        <taxon>Brevibacteriaceae</taxon>
        <taxon>Brevibacterium</taxon>
    </lineage>
</organism>
<dbReference type="AlphaFoldDB" id="D4YLP6"/>
<comment type="caution">
    <text evidence="2">The sequence shown here is derived from an EMBL/GenBank/DDBJ whole genome shotgun (WGS) entry which is preliminary data.</text>
</comment>
<dbReference type="OrthoDB" id="4807972at2"/>
<sequence length="257" mass="27978">MDEALDAESKSLISAESVVELKEQTVTWALAILLIVLVIVAVIAIGLVVRNNQLSLARDLCLEALRQVNVQREQRHALVPGFVSLARSCRDNDGKRNGVVSASVEQCDEAGRELSAALTQAVSVGTEESATPGDTTASVGPAEDQLTSAIDALAHAARVPGEVTDADETCRIQLHDLYEHLLMVEHRLSAAVRYYNMVVTQYSTMRSSWVSRPLTGVYRKFAHIAYTPNDFSDNVPNTLRVPEREKGTGYRPGSVFG</sequence>
<dbReference type="EMBL" id="ADNU01000023">
    <property type="protein sequence ID" value="EFG47779.1"/>
    <property type="molecule type" value="Genomic_DNA"/>
</dbReference>
<protein>
    <recommendedName>
        <fullName evidence="4">LemA family protein</fullName>
    </recommendedName>
</protein>
<keyword evidence="1" id="KW-0472">Membrane</keyword>
<feature type="transmembrane region" description="Helical" evidence="1">
    <location>
        <begin position="26"/>
        <end position="49"/>
    </location>
</feature>
<accession>D4YLP6</accession>
<keyword evidence="1" id="KW-0812">Transmembrane</keyword>
<name>D4YLP6_9MICO</name>
<dbReference type="eggNOG" id="ENOG5031X8J">
    <property type="taxonomic scope" value="Bacteria"/>
</dbReference>